<evidence type="ECO:0000256" key="3">
    <source>
        <dbReference type="ARBA" id="ARBA00022729"/>
    </source>
</evidence>
<dbReference type="InterPro" id="IPR036179">
    <property type="entry name" value="Ig-like_dom_sf"/>
</dbReference>
<dbReference type="OrthoDB" id="10012075at2759"/>
<dbReference type="PANTHER" id="PTHR12231:SF271">
    <property type="entry name" value="DPR-INTERACTING PROTEIN GAMMA"/>
    <property type="match status" value="1"/>
</dbReference>
<protein>
    <recommendedName>
        <fullName evidence="9">Ig-like domain-containing protein</fullName>
    </recommendedName>
</protein>
<evidence type="ECO:0000313" key="10">
    <source>
        <dbReference type="EMBL" id="CAB3377310.1"/>
    </source>
</evidence>
<gene>
    <name evidence="10" type="ORF">CLODIP_2_CD05642</name>
</gene>
<keyword evidence="3" id="KW-0732">Signal</keyword>
<feature type="domain" description="Ig-like" evidence="9">
    <location>
        <begin position="5"/>
        <end position="99"/>
    </location>
</feature>
<reference evidence="10 11" key="1">
    <citation type="submission" date="2020-04" db="EMBL/GenBank/DDBJ databases">
        <authorList>
            <person name="Alioto T."/>
            <person name="Alioto T."/>
            <person name="Gomez Garrido J."/>
        </authorList>
    </citation>
    <scope>NUCLEOTIDE SEQUENCE [LARGE SCALE GENOMIC DNA]</scope>
</reference>
<dbReference type="Pfam" id="PF07679">
    <property type="entry name" value="I-set"/>
    <property type="match status" value="2"/>
</dbReference>
<evidence type="ECO:0000313" key="11">
    <source>
        <dbReference type="Proteomes" id="UP000494165"/>
    </source>
</evidence>
<dbReference type="PANTHER" id="PTHR12231">
    <property type="entry name" value="CTX-RELATED TYPE I TRANSMEMBRANE PROTEIN"/>
    <property type="match status" value="1"/>
</dbReference>
<name>A0A8S1D1K1_9INSE</name>
<feature type="domain" description="Ig-like" evidence="9">
    <location>
        <begin position="207"/>
        <end position="298"/>
    </location>
</feature>
<dbReference type="Pfam" id="PF13927">
    <property type="entry name" value="Ig_3"/>
    <property type="match status" value="1"/>
</dbReference>
<evidence type="ECO:0000256" key="5">
    <source>
        <dbReference type="ARBA" id="ARBA00023136"/>
    </source>
</evidence>
<dbReference type="GO" id="GO:0043005">
    <property type="term" value="C:neuron projection"/>
    <property type="evidence" value="ECO:0007669"/>
    <property type="project" value="TreeGrafter"/>
</dbReference>
<dbReference type="SMART" id="SM00408">
    <property type="entry name" value="IGc2"/>
    <property type="match status" value="3"/>
</dbReference>
<sequence length="379" mass="42097">MIEDPDFGQPIQNATVPLGREVVLSCVVDHLGKFKVGWLRAEDQTILTLHNKVVTHNSRIAVTHDNHRTWNLHIKQVKEADRGCYMCQINTNIMKKQVGCVDVHVPPDILYDETSVDQAVQEGENATLVCRATGHPPPRITWRREDGDPILIRKGLREIMKVDTYNGSLMHFWRLDRRQMGAFLCIASNDVPPAVSKRIILNVNFSPVVKVPNQLLGAPLGTDVQLECYVEAFPNTINYWVKNRGEMLLNGPKYVITESKATYKVYMSLVIRKFSHSDIGTYNCVSTNSLGKAEGTLRLYEIKLNPGNPPESTDNHVAVVGGLAEPPRGQSSRSNSAADAVEGEMRASASSSWGGSPLLVSLFFLVSRTNHLAWSASAR</sequence>
<dbReference type="SMART" id="SM00409">
    <property type="entry name" value="IG"/>
    <property type="match status" value="3"/>
</dbReference>
<organism evidence="10 11">
    <name type="scientific">Cloeon dipterum</name>
    <dbReference type="NCBI Taxonomy" id="197152"/>
    <lineage>
        <taxon>Eukaryota</taxon>
        <taxon>Metazoa</taxon>
        <taxon>Ecdysozoa</taxon>
        <taxon>Arthropoda</taxon>
        <taxon>Hexapoda</taxon>
        <taxon>Insecta</taxon>
        <taxon>Pterygota</taxon>
        <taxon>Palaeoptera</taxon>
        <taxon>Ephemeroptera</taxon>
        <taxon>Pisciforma</taxon>
        <taxon>Baetidae</taxon>
        <taxon>Cloeon</taxon>
    </lineage>
</organism>
<dbReference type="EMBL" id="CADEPI010000143">
    <property type="protein sequence ID" value="CAB3377310.1"/>
    <property type="molecule type" value="Genomic_DNA"/>
</dbReference>
<dbReference type="GO" id="GO:0005886">
    <property type="term" value="C:plasma membrane"/>
    <property type="evidence" value="ECO:0007669"/>
    <property type="project" value="UniProtKB-SubCell"/>
</dbReference>
<dbReference type="InterPro" id="IPR051170">
    <property type="entry name" value="Neural/epithelial_adhesion"/>
</dbReference>
<dbReference type="InterPro" id="IPR013098">
    <property type="entry name" value="Ig_I-set"/>
</dbReference>
<keyword evidence="11" id="KW-1185">Reference proteome</keyword>
<dbReference type="SUPFAM" id="SSF48726">
    <property type="entry name" value="Immunoglobulin"/>
    <property type="match status" value="3"/>
</dbReference>
<feature type="domain" description="Ig-like" evidence="9">
    <location>
        <begin position="107"/>
        <end position="196"/>
    </location>
</feature>
<dbReference type="InterPro" id="IPR007110">
    <property type="entry name" value="Ig-like_dom"/>
</dbReference>
<dbReference type="AlphaFoldDB" id="A0A8S1D1K1"/>
<dbReference type="PROSITE" id="PS50835">
    <property type="entry name" value="IG_LIKE"/>
    <property type="match status" value="3"/>
</dbReference>
<evidence type="ECO:0000259" key="9">
    <source>
        <dbReference type="PROSITE" id="PS50835"/>
    </source>
</evidence>
<comment type="subcellular location">
    <subcellularLocation>
        <location evidence="1">Cell membrane</location>
    </subcellularLocation>
</comment>
<evidence type="ECO:0000256" key="2">
    <source>
        <dbReference type="ARBA" id="ARBA00022475"/>
    </source>
</evidence>
<keyword evidence="2" id="KW-1003">Cell membrane</keyword>
<dbReference type="Gene3D" id="2.60.40.10">
    <property type="entry name" value="Immunoglobulins"/>
    <property type="match status" value="3"/>
</dbReference>
<comment type="caution">
    <text evidence="10">The sequence shown here is derived from an EMBL/GenBank/DDBJ whole genome shotgun (WGS) entry which is preliminary data.</text>
</comment>
<dbReference type="InterPro" id="IPR003598">
    <property type="entry name" value="Ig_sub2"/>
</dbReference>
<proteinExistence type="predicted"/>
<dbReference type="InterPro" id="IPR003599">
    <property type="entry name" value="Ig_sub"/>
</dbReference>
<keyword evidence="5" id="KW-0472">Membrane</keyword>
<keyword evidence="4" id="KW-0677">Repeat</keyword>
<dbReference type="FunFam" id="2.60.40.10:FF:000328">
    <property type="entry name" value="CLUMA_CG000981, isoform A"/>
    <property type="match status" value="1"/>
</dbReference>
<evidence type="ECO:0000256" key="7">
    <source>
        <dbReference type="ARBA" id="ARBA00023180"/>
    </source>
</evidence>
<evidence type="ECO:0000256" key="6">
    <source>
        <dbReference type="ARBA" id="ARBA00023157"/>
    </source>
</evidence>
<evidence type="ECO:0000256" key="8">
    <source>
        <dbReference type="ARBA" id="ARBA00023319"/>
    </source>
</evidence>
<dbReference type="Proteomes" id="UP000494165">
    <property type="component" value="Unassembled WGS sequence"/>
</dbReference>
<evidence type="ECO:0000256" key="4">
    <source>
        <dbReference type="ARBA" id="ARBA00022737"/>
    </source>
</evidence>
<keyword evidence="6" id="KW-1015">Disulfide bond</keyword>
<dbReference type="InterPro" id="IPR013783">
    <property type="entry name" value="Ig-like_fold"/>
</dbReference>
<evidence type="ECO:0000256" key="1">
    <source>
        <dbReference type="ARBA" id="ARBA00004236"/>
    </source>
</evidence>
<accession>A0A8S1D1K1</accession>
<keyword evidence="7" id="KW-0325">Glycoprotein</keyword>
<keyword evidence="8" id="KW-0393">Immunoglobulin domain</keyword>